<dbReference type="SUPFAM" id="SSF69572">
    <property type="entry name" value="Activating enzymes of the ubiquitin-like proteins"/>
    <property type="match status" value="1"/>
</dbReference>
<protein>
    <submittedName>
        <fullName evidence="2">Thiamine biosynthesis protein ThiF</fullName>
    </submittedName>
</protein>
<dbReference type="KEGG" id="asul:DFR86_08880"/>
<dbReference type="InterPro" id="IPR045886">
    <property type="entry name" value="ThiF/MoeB/HesA"/>
</dbReference>
<evidence type="ECO:0000313" key="3">
    <source>
        <dbReference type="Proteomes" id="UP000248410"/>
    </source>
</evidence>
<dbReference type="PANTHER" id="PTHR10953:SF102">
    <property type="entry name" value="ADENYLYLTRANSFERASE AND SULFURTRANSFERASE MOCS3"/>
    <property type="match status" value="1"/>
</dbReference>
<dbReference type="InterPro" id="IPR035985">
    <property type="entry name" value="Ubiquitin-activating_enz"/>
</dbReference>
<dbReference type="OrthoDB" id="7915at2157"/>
<evidence type="ECO:0000259" key="1">
    <source>
        <dbReference type="Pfam" id="PF00899"/>
    </source>
</evidence>
<gene>
    <name evidence="2" type="ORF">DFR86_08880</name>
</gene>
<keyword evidence="3" id="KW-1185">Reference proteome</keyword>
<dbReference type="GO" id="GO:0008641">
    <property type="term" value="F:ubiquitin-like modifier activating enzyme activity"/>
    <property type="evidence" value="ECO:0007669"/>
    <property type="project" value="InterPro"/>
</dbReference>
<dbReference type="GO" id="GO:0004792">
    <property type="term" value="F:thiosulfate-cyanide sulfurtransferase activity"/>
    <property type="evidence" value="ECO:0007669"/>
    <property type="project" value="TreeGrafter"/>
</dbReference>
<dbReference type="Proteomes" id="UP000248410">
    <property type="component" value="Chromosome"/>
</dbReference>
<dbReference type="AlphaFoldDB" id="A0A2U9INS2"/>
<name>A0A2U9INS2_9CREN</name>
<dbReference type="GO" id="GO:0005737">
    <property type="term" value="C:cytoplasm"/>
    <property type="evidence" value="ECO:0007669"/>
    <property type="project" value="TreeGrafter"/>
</dbReference>
<dbReference type="Gene3D" id="3.40.50.720">
    <property type="entry name" value="NAD(P)-binding Rossmann-like Domain"/>
    <property type="match status" value="1"/>
</dbReference>
<dbReference type="Pfam" id="PF00899">
    <property type="entry name" value="ThiF"/>
    <property type="match status" value="1"/>
</dbReference>
<dbReference type="InterPro" id="IPR000594">
    <property type="entry name" value="ThiF_NAD_FAD-bd"/>
</dbReference>
<sequence>MTFFLALSAISLNLFNSSIDIGIPSRSPIGGTSRPLQLNNFIFYKSSLLYMERFSRQLLTLGIEVQQKIMESKVLVAGCGALGSALAEFLVRLGVKEITIVDADIVELSNLHRTHIFTEKDLMKPKVIACKNYLSKINSNTKINAIEDIIDNTNADEIVKNHDIVFDGLDNIYYRLILNDACVKNNIPLIYAGISGEYGSAKLVIPNKTACLSCFLQPYDTQDSCNIIGTSTIVPAVMASIQIQLFINYLRGEINDNLILFDLKNLSIDKVPINRNPSCEACSYHEYKYLNEKPAMSCGLIRYYNKNSKEKLVFSSDEIQVFKDEEGYILCYNQKCYKKKTA</sequence>
<dbReference type="EMBL" id="CP029288">
    <property type="protein sequence ID" value="AWR97651.1"/>
    <property type="molecule type" value="Genomic_DNA"/>
</dbReference>
<dbReference type="PANTHER" id="PTHR10953">
    <property type="entry name" value="UBIQUITIN-ACTIVATING ENZYME E1"/>
    <property type="match status" value="1"/>
</dbReference>
<dbReference type="GO" id="GO:0016779">
    <property type="term" value="F:nucleotidyltransferase activity"/>
    <property type="evidence" value="ECO:0007669"/>
    <property type="project" value="TreeGrafter"/>
</dbReference>
<organism evidence="2 3">
    <name type="scientific">Acidianus sulfidivorans JP7</name>
    <dbReference type="NCBI Taxonomy" id="619593"/>
    <lineage>
        <taxon>Archaea</taxon>
        <taxon>Thermoproteota</taxon>
        <taxon>Thermoprotei</taxon>
        <taxon>Sulfolobales</taxon>
        <taxon>Sulfolobaceae</taxon>
        <taxon>Acidianus</taxon>
    </lineage>
</organism>
<reference evidence="2 3" key="1">
    <citation type="submission" date="2018-05" db="EMBL/GenBank/DDBJ databases">
        <title>Complete Genome Sequences of Extremely Thermoacidophilic, Metal-Mobilizing Type-Strain Members of the Archaeal Family Sulfolobaceae: Acidianus brierleyi DSM-1651T, Acidianus sulfidivorans DSM-18786T, Metallosphaera hakonensis DSM-7519T, and Metallosphaera prunae DSM-10039T.</title>
        <authorList>
            <person name="Counts J.A."/>
            <person name="Kelly R.M."/>
        </authorList>
    </citation>
    <scope>NUCLEOTIDE SEQUENCE [LARGE SCALE GENOMIC DNA]</scope>
    <source>
        <strain evidence="2 3">JP7</strain>
    </source>
</reference>
<accession>A0A2U9INS2</accession>
<proteinExistence type="predicted"/>
<evidence type="ECO:0000313" key="2">
    <source>
        <dbReference type="EMBL" id="AWR97651.1"/>
    </source>
</evidence>
<feature type="domain" description="THIF-type NAD/FAD binding fold" evidence="1">
    <location>
        <begin position="54"/>
        <end position="280"/>
    </location>
</feature>
<dbReference type="CDD" id="cd00757">
    <property type="entry name" value="ThiF_MoeB_HesA_family"/>
    <property type="match status" value="1"/>
</dbReference>